<name>A0ABN7W8F5_GIGMA</name>
<evidence type="ECO:0000313" key="1">
    <source>
        <dbReference type="EMBL" id="CAG8820922.1"/>
    </source>
</evidence>
<feature type="non-terminal residue" evidence="1">
    <location>
        <position position="1"/>
    </location>
</feature>
<dbReference type="EMBL" id="CAJVQB010034266">
    <property type="protein sequence ID" value="CAG8820922.1"/>
    <property type="molecule type" value="Genomic_DNA"/>
</dbReference>
<organism evidence="1 2">
    <name type="scientific">Gigaspora margarita</name>
    <dbReference type="NCBI Taxonomy" id="4874"/>
    <lineage>
        <taxon>Eukaryota</taxon>
        <taxon>Fungi</taxon>
        <taxon>Fungi incertae sedis</taxon>
        <taxon>Mucoromycota</taxon>
        <taxon>Glomeromycotina</taxon>
        <taxon>Glomeromycetes</taxon>
        <taxon>Diversisporales</taxon>
        <taxon>Gigasporaceae</taxon>
        <taxon>Gigaspora</taxon>
    </lineage>
</organism>
<gene>
    <name evidence="1" type="ORF">GMARGA_LOCUS27701</name>
</gene>
<protein>
    <submittedName>
        <fullName evidence="1">16999_t:CDS:1</fullName>
    </submittedName>
</protein>
<proteinExistence type="predicted"/>
<accession>A0ABN7W8F5</accession>
<sequence>LCNLYCAMSDQTNIESYELEETALINNSESENAKLYIGKVFENWDEIIRRRTYICQHERSYNSNSKKDTNLLFNFLFFAYLNTNLEHFKED</sequence>
<evidence type="ECO:0000313" key="2">
    <source>
        <dbReference type="Proteomes" id="UP000789901"/>
    </source>
</evidence>
<reference evidence="1 2" key="1">
    <citation type="submission" date="2021-06" db="EMBL/GenBank/DDBJ databases">
        <authorList>
            <person name="Kallberg Y."/>
            <person name="Tangrot J."/>
            <person name="Rosling A."/>
        </authorList>
    </citation>
    <scope>NUCLEOTIDE SEQUENCE [LARGE SCALE GENOMIC DNA]</scope>
    <source>
        <strain evidence="1 2">120-4 pot B 10/14</strain>
    </source>
</reference>
<dbReference type="Proteomes" id="UP000789901">
    <property type="component" value="Unassembled WGS sequence"/>
</dbReference>
<keyword evidence="2" id="KW-1185">Reference proteome</keyword>
<comment type="caution">
    <text evidence="1">The sequence shown here is derived from an EMBL/GenBank/DDBJ whole genome shotgun (WGS) entry which is preliminary data.</text>
</comment>